<dbReference type="AlphaFoldDB" id="A0A3L0VXD4"/>
<comment type="caution">
    <text evidence="1">The sequence shown here is derived from an EMBL/GenBank/DDBJ whole genome shotgun (WGS) entry which is preliminary data.</text>
</comment>
<evidence type="ECO:0000313" key="1">
    <source>
        <dbReference type="EMBL" id="MHO04600.1"/>
    </source>
</evidence>
<sequence length="73" mass="8216">MKCFEMDVEEFYVCCAKDGRLVWVAAGPFNDEDEAQAVCDQKSEEHGKGGSAYFTVAKRQKSITLEWTPPSSY</sequence>
<gene>
    <name evidence="1" type="ORF">D9F05_09470</name>
</gene>
<dbReference type="EMBL" id="RNRV01000013">
    <property type="protein sequence ID" value="MHO04600.1"/>
    <property type="molecule type" value="Genomic_DNA"/>
</dbReference>
<protein>
    <submittedName>
        <fullName evidence="1">SPOR domain-containing protein</fullName>
    </submittedName>
</protein>
<reference evidence="1" key="1">
    <citation type="submission" date="2018-10" db="EMBL/GenBank/DDBJ databases">
        <authorList>
            <consortium name="NARMS: The National Antimicrobial Resistance Monitoring System"/>
        </authorList>
    </citation>
    <scope>NUCLEOTIDE SEQUENCE [LARGE SCALE GENOMIC DNA]</scope>
    <source>
        <strain evidence="1">CVM N17EC0388</strain>
    </source>
</reference>
<organism evidence="1">
    <name type="scientific">Escherichia coli</name>
    <dbReference type="NCBI Taxonomy" id="562"/>
    <lineage>
        <taxon>Bacteria</taxon>
        <taxon>Pseudomonadati</taxon>
        <taxon>Pseudomonadota</taxon>
        <taxon>Gammaproteobacteria</taxon>
        <taxon>Enterobacterales</taxon>
        <taxon>Enterobacteriaceae</taxon>
        <taxon>Escherichia</taxon>
    </lineage>
</organism>
<proteinExistence type="predicted"/>
<accession>A0A3L0VXD4</accession>
<name>A0A3L0VXD4_ECOLX</name>